<feature type="region of interest" description="Disordered" evidence="1">
    <location>
        <begin position="76"/>
        <end position="98"/>
    </location>
</feature>
<organism evidence="2 3">
    <name type="scientific">Cystobacter fuscus (strain ATCC 25194 / DSM 2262 / NBRC 100088 / M29)</name>
    <dbReference type="NCBI Taxonomy" id="1242864"/>
    <lineage>
        <taxon>Bacteria</taxon>
        <taxon>Pseudomonadati</taxon>
        <taxon>Myxococcota</taxon>
        <taxon>Myxococcia</taxon>
        <taxon>Myxococcales</taxon>
        <taxon>Cystobacterineae</taxon>
        <taxon>Archangiaceae</taxon>
        <taxon>Cystobacter</taxon>
    </lineage>
</organism>
<keyword evidence="3" id="KW-1185">Reference proteome</keyword>
<name>S9PGK9_CYSF2</name>
<dbReference type="AlphaFoldDB" id="S9PGK9"/>
<protein>
    <submittedName>
        <fullName evidence="2">Uncharacterized protein</fullName>
    </submittedName>
</protein>
<evidence type="ECO:0000313" key="3">
    <source>
        <dbReference type="Proteomes" id="UP000011682"/>
    </source>
</evidence>
<reference evidence="2" key="1">
    <citation type="submission" date="2013-05" db="EMBL/GenBank/DDBJ databases">
        <title>Genome assembly of Cystobacter fuscus DSM 2262.</title>
        <authorList>
            <person name="Sharma G."/>
            <person name="Khatri I."/>
            <person name="Kaur C."/>
            <person name="Mayilraj S."/>
            <person name="Subramanian S."/>
        </authorList>
    </citation>
    <scope>NUCLEOTIDE SEQUENCE [LARGE SCALE GENOMIC DNA]</scope>
    <source>
        <strain evidence="2">DSM 2262</strain>
    </source>
</reference>
<dbReference type="EMBL" id="ANAH02000008">
    <property type="protein sequence ID" value="EPX62196.1"/>
    <property type="molecule type" value="Genomic_DNA"/>
</dbReference>
<dbReference type="Proteomes" id="UP000011682">
    <property type="component" value="Unassembled WGS sequence"/>
</dbReference>
<comment type="caution">
    <text evidence="2">The sequence shown here is derived from an EMBL/GenBank/DDBJ whole genome shotgun (WGS) entry which is preliminary data.</text>
</comment>
<evidence type="ECO:0000256" key="1">
    <source>
        <dbReference type="SAM" id="MobiDB-lite"/>
    </source>
</evidence>
<feature type="compositionally biased region" description="Basic and acidic residues" evidence="1">
    <location>
        <begin position="87"/>
        <end position="98"/>
    </location>
</feature>
<proteinExistence type="predicted"/>
<evidence type="ECO:0000313" key="2">
    <source>
        <dbReference type="EMBL" id="EPX62196.1"/>
    </source>
</evidence>
<sequence length="98" mass="10869">MIAVARSRYSSHGWEYYGPPHPAASGNTPREAISYPSSMRSFITLQAPWRRSGGLLRDQKPGAVLARPGSDWAQARDRGVSAKSGFRSHERIKQKCNV</sequence>
<gene>
    <name evidence="2" type="ORF">D187_010100</name>
</gene>
<accession>S9PGK9</accession>